<feature type="chain" id="PRO_5045485778" evidence="1">
    <location>
        <begin position="25"/>
        <end position="181"/>
    </location>
</feature>
<evidence type="ECO:0000313" key="2">
    <source>
        <dbReference type="EMBL" id="MBG8553526.1"/>
    </source>
</evidence>
<evidence type="ECO:0000313" key="3">
    <source>
        <dbReference type="Proteomes" id="UP000601099"/>
    </source>
</evidence>
<dbReference type="Pfam" id="PF00300">
    <property type="entry name" value="His_Phos_1"/>
    <property type="match status" value="1"/>
</dbReference>
<proteinExistence type="predicted"/>
<dbReference type="InterPro" id="IPR013078">
    <property type="entry name" value="His_Pase_superF_clade-1"/>
</dbReference>
<dbReference type="SMART" id="SM00855">
    <property type="entry name" value="PGAM"/>
    <property type="match status" value="1"/>
</dbReference>
<organism evidence="2 3">
    <name type="scientific">Hymenobacter guriensis</name>
    <dbReference type="NCBI Taxonomy" id="2793065"/>
    <lineage>
        <taxon>Bacteria</taxon>
        <taxon>Pseudomonadati</taxon>
        <taxon>Bacteroidota</taxon>
        <taxon>Cytophagia</taxon>
        <taxon>Cytophagales</taxon>
        <taxon>Hymenobacteraceae</taxon>
        <taxon>Hymenobacter</taxon>
    </lineage>
</organism>
<dbReference type="EMBL" id="JADWYK010000004">
    <property type="protein sequence ID" value="MBG8553526.1"/>
    <property type="molecule type" value="Genomic_DNA"/>
</dbReference>
<dbReference type="PANTHER" id="PTHR48100">
    <property type="entry name" value="BROAD-SPECIFICITY PHOSPHATASE YOR283W-RELATED"/>
    <property type="match status" value="1"/>
</dbReference>
<dbReference type="Proteomes" id="UP000601099">
    <property type="component" value="Unassembled WGS sequence"/>
</dbReference>
<comment type="caution">
    <text evidence="2">The sequence shown here is derived from an EMBL/GenBank/DDBJ whole genome shotgun (WGS) entry which is preliminary data.</text>
</comment>
<protein>
    <submittedName>
        <fullName evidence="2">Histidine phosphatase family protein</fullName>
    </submittedName>
</protein>
<dbReference type="SUPFAM" id="SSF53254">
    <property type="entry name" value="Phosphoglycerate mutase-like"/>
    <property type="match status" value="1"/>
</dbReference>
<keyword evidence="1" id="KW-0732">Signal</keyword>
<dbReference type="InterPro" id="IPR050275">
    <property type="entry name" value="PGM_Phosphatase"/>
</dbReference>
<sequence>MLPKNVLTLLTGLLLAGCATSQTAPPPAAAPTVVYIVRHGEKDLTPGLTDPPLTPAGQQRAQALHDTLAARGIKAVFSTNTSRTKNTVQPLATQLKLPIQLYDASQLPALATRIRHEYRGSRVVVAGHSNTILETAEALGARRPVPTIGDDEYNYLLQVTLPADTTKAPSAEARRYGAGRP</sequence>
<evidence type="ECO:0000256" key="1">
    <source>
        <dbReference type="SAM" id="SignalP"/>
    </source>
</evidence>
<dbReference type="InterPro" id="IPR029033">
    <property type="entry name" value="His_PPase_superfam"/>
</dbReference>
<dbReference type="RefSeq" id="WP_196954553.1">
    <property type="nucleotide sequence ID" value="NZ_JADWYK010000004.1"/>
</dbReference>
<feature type="signal peptide" evidence="1">
    <location>
        <begin position="1"/>
        <end position="24"/>
    </location>
</feature>
<gene>
    <name evidence="2" type="ORF">I5L79_08210</name>
</gene>
<accession>A0ABS0L092</accession>
<dbReference type="Gene3D" id="3.40.50.1240">
    <property type="entry name" value="Phosphoglycerate mutase-like"/>
    <property type="match status" value="1"/>
</dbReference>
<keyword evidence="3" id="KW-1185">Reference proteome</keyword>
<dbReference type="PANTHER" id="PTHR48100:SF1">
    <property type="entry name" value="HISTIDINE PHOSPHATASE FAMILY PROTEIN-RELATED"/>
    <property type="match status" value="1"/>
</dbReference>
<reference evidence="2 3" key="1">
    <citation type="submission" date="2020-11" db="EMBL/GenBank/DDBJ databases">
        <title>Hymenobacter sp.</title>
        <authorList>
            <person name="Kim M.K."/>
        </authorList>
    </citation>
    <scope>NUCLEOTIDE SEQUENCE [LARGE SCALE GENOMIC DNA]</scope>
    <source>
        <strain evidence="2 3">BT594</strain>
    </source>
</reference>
<name>A0ABS0L092_9BACT</name>
<dbReference type="PROSITE" id="PS51257">
    <property type="entry name" value="PROKAR_LIPOPROTEIN"/>
    <property type="match status" value="1"/>
</dbReference>
<dbReference type="CDD" id="cd07040">
    <property type="entry name" value="HP"/>
    <property type="match status" value="1"/>
</dbReference>